<feature type="transmembrane region" description="Helical" evidence="1">
    <location>
        <begin position="171"/>
        <end position="191"/>
    </location>
</feature>
<protein>
    <submittedName>
        <fullName evidence="2">Uncharacterized protein</fullName>
    </submittedName>
</protein>
<dbReference type="EMBL" id="SNZA01000002">
    <property type="protein sequence ID" value="TDR13908.1"/>
    <property type="molecule type" value="Genomic_DNA"/>
</dbReference>
<keyword evidence="3" id="KW-1185">Reference proteome</keyword>
<accession>A0A4R6XE23</accession>
<feature type="transmembrane region" description="Helical" evidence="1">
    <location>
        <begin position="142"/>
        <end position="159"/>
    </location>
</feature>
<feature type="transmembrane region" description="Helical" evidence="1">
    <location>
        <begin position="91"/>
        <end position="110"/>
    </location>
</feature>
<evidence type="ECO:0000313" key="2">
    <source>
        <dbReference type="EMBL" id="TDR13908.1"/>
    </source>
</evidence>
<dbReference type="OrthoDB" id="1116391at2"/>
<keyword evidence="1" id="KW-0472">Membrane</keyword>
<name>A0A4R6XE23_9GAMM</name>
<dbReference type="AlphaFoldDB" id="A0A4R6XE23"/>
<keyword evidence="1" id="KW-1133">Transmembrane helix</keyword>
<organism evidence="2 3">
    <name type="scientific">Marinomonas communis</name>
    <dbReference type="NCBI Taxonomy" id="28254"/>
    <lineage>
        <taxon>Bacteria</taxon>
        <taxon>Pseudomonadati</taxon>
        <taxon>Pseudomonadota</taxon>
        <taxon>Gammaproteobacteria</taxon>
        <taxon>Oceanospirillales</taxon>
        <taxon>Oceanospirillaceae</taxon>
        <taxon>Marinomonas</taxon>
    </lineage>
</organism>
<evidence type="ECO:0000313" key="3">
    <source>
        <dbReference type="Proteomes" id="UP000295729"/>
    </source>
</evidence>
<gene>
    <name evidence="2" type="ORF">C8D85_1439</name>
</gene>
<sequence length="198" mass="23084">MEFDSSKYKVQKLPNLLLVHWVINPGLAVNELILGQRLPRVMLTDKAQDIDYVPCPHCKAMNDADLWSGKNSFGHWFGIICPECHQKIPSLLNLTSLLVLFFTFPIWIWLKLWGEQKWLEKEKKRFVFSSTKKAKKNRFENFKIGLLFGLFMFCVISLDRYLDDRLNPESMLAYAFICIVGAMIFGALMDIPSFKRRS</sequence>
<comment type="caution">
    <text evidence="2">The sequence shown here is derived from an EMBL/GenBank/DDBJ whole genome shotgun (WGS) entry which is preliminary data.</text>
</comment>
<reference evidence="2 3" key="1">
    <citation type="submission" date="2019-03" db="EMBL/GenBank/DDBJ databases">
        <title>Genomic Encyclopedia of Type Strains, Phase IV (KMG-IV): sequencing the most valuable type-strain genomes for metagenomic binning, comparative biology and taxonomic classification.</title>
        <authorList>
            <person name="Goeker M."/>
        </authorList>
    </citation>
    <scope>NUCLEOTIDE SEQUENCE [LARGE SCALE GENOMIC DNA]</scope>
    <source>
        <strain evidence="2 3">DSM 5604</strain>
    </source>
</reference>
<evidence type="ECO:0000256" key="1">
    <source>
        <dbReference type="SAM" id="Phobius"/>
    </source>
</evidence>
<proteinExistence type="predicted"/>
<keyword evidence="1" id="KW-0812">Transmembrane</keyword>
<dbReference type="Proteomes" id="UP000295729">
    <property type="component" value="Unassembled WGS sequence"/>
</dbReference>
<dbReference type="RefSeq" id="WP_133561111.1">
    <property type="nucleotide sequence ID" value="NZ_SNZA01000002.1"/>
</dbReference>